<dbReference type="InterPro" id="IPR018688">
    <property type="entry name" value="PpoB2-like"/>
</dbReference>
<keyword evidence="1" id="KW-0812">Transmembrane</keyword>
<dbReference type="Pfam" id="PF09948">
    <property type="entry name" value="PpoB2"/>
    <property type="match status" value="1"/>
</dbReference>
<feature type="transmembrane region" description="Helical" evidence="1">
    <location>
        <begin position="61"/>
        <end position="86"/>
    </location>
</feature>
<keyword evidence="1" id="KW-1133">Transmembrane helix</keyword>
<feature type="non-terminal residue" evidence="2">
    <location>
        <position position="203"/>
    </location>
</feature>
<reference evidence="2" key="1">
    <citation type="submission" date="2018-05" db="EMBL/GenBank/DDBJ databases">
        <authorList>
            <person name="Lanie J.A."/>
            <person name="Ng W.-L."/>
            <person name="Kazmierczak K.M."/>
            <person name="Andrzejewski T.M."/>
            <person name="Davidsen T.M."/>
            <person name="Wayne K.J."/>
            <person name="Tettelin H."/>
            <person name="Glass J.I."/>
            <person name="Rusch D."/>
            <person name="Podicherti R."/>
            <person name="Tsui H.-C.T."/>
            <person name="Winkler M.E."/>
        </authorList>
    </citation>
    <scope>NUCLEOTIDE SEQUENCE</scope>
</reference>
<evidence type="ECO:0000313" key="2">
    <source>
        <dbReference type="EMBL" id="SVD15143.1"/>
    </source>
</evidence>
<organism evidence="2">
    <name type="scientific">marine metagenome</name>
    <dbReference type="NCBI Taxonomy" id="408172"/>
    <lineage>
        <taxon>unclassified sequences</taxon>
        <taxon>metagenomes</taxon>
        <taxon>ecological metagenomes</taxon>
    </lineage>
</organism>
<protein>
    <recommendedName>
        <fullName evidence="3">DUF2182 domain-containing protein</fullName>
    </recommendedName>
</protein>
<keyword evidence="1" id="KW-0472">Membrane</keyword>
<proteinExistence type="predicted"/>
<accession>A0A382SZJ1</accession>
<feature type="transmembrane region" description="Helical" evidence="1">
    <location>
        <begin position="17"/>
        <end position="36"/>
    </location>
</feature>
<feature type="transmembrane region" description="Helical" evidence="1">
    <location>
        <begin position="132"/>
        <end position="155"/>
    </location>
</feature>
<gene>
    <name evidence="2" type="ORF">METZ01_LOCUS367997</name>
</gene>
<feature type="transmembrane region" description="Helical" evidence="1">
    <location>
        <begin position="98"/>
        <end position="120"/>
    </location>
</feature>
<evidence type="ECO:0000256" key="1">
    <source>
        <dbReference type="SAM" id="Phobius"/>
    </source>
</evidence>
<dbReference type="AlphaFoldDB" id="A0A382SZJ1"/>
<name>A0A382SZJ1_9ZZZZ</name>
<sequence>MIVDVGGWGALRRRDRLVIVAALVGTATLAWIYLIIESVGMTTSSMEMVRLRSWDMTDLTLIFLMWSIMMIGMMIPSATPATMIYAGIARKAERQGTVVAPTAVFVSGYLALWILFSALATLAQWGLDQAALLSPLMVTTSPVIGAALFIAAGVYQASPIKLACLEHCRSPVHFLSGHWRPGIAGAFRMGLEHGVFCVGCCWV</sequence>
<evidence type="ECO:0008006" key="3">
    <source>
        <dbReference type="Google" id="ProtNLM"/>
    </source>
</evidence>
<dbReference type="EMBL" id="UINC01132682">
    <property type="protein sequence ID" value="SVD15143.1"/>
    <property type="molecule type" value="Genomic_DNA"/>
</dbReference>